<dbReference type="Proteomes" id="UP001165060">
    <property type="component" value="Unassembled WGS sequence"/>
</dbReference>
<feature type="compositionally biased region" description="Basic and acidic residues" evidence="2">
    <location>
        <begin position="464"/>
        <end position="479"/>
    </location>
</feature>
<reference evidence="4 5" key="1">
    <citation type="journal article" date="2023" name="Commun. Biol.">
        <title>Genome analysis of Parmales, the sister group of diatoms, reveals the evolutionary specialization of diatoms from phago-mixotrophs to photoautotrophs.</title>
        <authorList>
            <person name="Ban H."/>
            <person name="Sato S."/>
            <person name="Yoshikawa S."/>
            <person name="Yamada K."/>
            <person name="Nakamura Y."/>
            <person name="Ichinomiya M."/>
            <person name="Sato N."/>
            <person name="Blanc-Mathieu R."/>
            <person name="Endo H."/>
            <person name="Kuwata A."/>
            <person name="Ogata H."/>
        </authorList>
    </citation>
    <scope>NUCLEOTIDE SEQUENCE [LARGE SCALE GENOMIC DNA]</scope>
</reference>
<keyword evidence="5" id="KW-1185">Reference proteome</keyword>
<feature type="coiled-coil region" evidence="1">
    <location>
        <begin position="277"/>
        <end position="304"/>
    </location>
</feature>
<dbReference type="EMBL" id="BRYB01003162">
    <property type="protein sequence ID" value="GMI31729.1"/>
    <property type="molecule type" value="Genomic_DNA"/>
</dbReference>
<keyword evidence="3" id="KW-0472">Membrane</keyword>
<feature type="region of interest" description="Disordered" evidence="2">
    <location>
        <begin position="458"/>
        <end position="491"/>
    </location>
</feature>
<evidence type="ECO:0000313" key="5">
    <source>
        <dbReference type="Proteomes" id="UP001165060"/>
    </source>
</evidence>
<feature type="transmembrane region" description="Helical" evidence="3">
    <location>
        <begin position="119"/>
        <end position="137"/>
    </location>
</feature>
<feature type="transmembrane region" description="Helical" evidence="3">
    <location>
        <begin position="190"/>
        <end position="210"/>
    </location>
</feature>
<keyword evidence="3" id="KW-0812">Transmembrane</keyword>
<evidence type="ECO:0000256" key="3">
    <source>
        <dbReference type="SAM" id="Phobius"/>
    </source>
</evidence>
<accession>A0ABQ6MRP2</accession>
<organism evidence="4 5">
    <name type="scientific">Tetraparma gracilis</name>
    <dbReference type="NCBI Taxonomy" id="2962635"/>
    <lineage>
        <taxon>Eukaryota</taxon>
        <taxon>Sar</taxon>
        <taxon>Stramenopiles</taxon>
        <taxon>Ochrophyta</taxon>
        <taxon>Bolidophyceae</taxon>
        <taxon>Parmales</taxon>
        <taxon>Triparmaceae</taxon>
        <taxon>Tetraparma</taxon>
    </lineage>
</organism>
<evidence type="ECO:0000313" key="4">
    <source>
        <dbReference type="EMBL" id="GMI31729.1"/>
    </source>
</evidence>
<protein>
    <submittedName>
        <fullName evidence="4">Uncharacterized protein</fullName>
    </submittedName>
</protein>
<sequence>MRCGGYDYATGLDSLDSYVPASFSGREMFNALNQTSFDGITGPLSFSPVHRGREEGITVIFKNNKGEAGPQNAGSWTTEGFEYPQGFTKEDIVWSTASGDMPKPAVEGKAGVEITQEQIYALVFALVFGGMLVYVLYTRLSSAKGSARATEANEVRKNATLIASNLADFLSDCLNWYAVVGACTGKLATFYLALLGVSFLVVGHSVVLNVRQIRSLPGELAKIKVGDDELEREMERLTAEFPNIQTMNSTNIASGNSIGIRTLRATFMVNKVKPAIEEELEGELATKEKRLLRLLHEIEQIKQLLLFKKRLRERVVSGALQVIVEDLPFTVLNTLYVVFGCGVGLRKAKEGEKECEDEDAGTIRTLFMFSTVLTVAFATKKLTDLANLSSTARHMDTIEKMEIPSKLEDAQAMLREIKHERASGGSKKLLLSLQRLQSDNKKMAKRLSLFEKPGSAAQLVGDSNKADGEPRAENVERENVLSSVKPVDDGV</sequence>
<name>A0ABQ6MRP2_9STRA</name>
<gene>
    <name evidence="4" type="ORF">TeGR_g1508</name>
</gene>
<keyword evidence="1" id="KW-0175">Coiled coil</keyword>
<evidence type="ECO:0000256" key="1">
    <source>
        <dbReference type="SAM" id="Coils"/>
    </source>
</evidence>
<comment type="caution">
    <text evidence="4">The sequence shown here is derived from an EMBL/GenBank/DDBJ whole genome shotgun (WGS) entry which is preliminary data.</text>
</comment>
<proteinExistence type="predicted"/>
<keyword evidence="3" id="KW-1133">Transmembrane helix</keyword>
<evidence type="ECO:0000256" key="2">
    <source>
        <dbReference type="SAM" id="MobiDB-lite"/>
    </source>
</evidence>